<feature type="binding site" evidence="5">
    <location>
        <position position="350"/>
    </location>
    <ligand>
        <name>Fe cation</name>
        <dbReference type="ChEBI" id="CHEBI:24875"/>
        <note>catalytic</note>
    </ligand>
</feature>
<keyword evidence="3" id="KW-0560">Oxidoreductase</keyword>
<dbReference type="AlphaFoldDB" id="A0A401GGW6"/>
<evidence type="ECO:0000313" key="6">
    <source>
        <dbReference type="EMBL" id="GBE81420.1"/>
    </source>
</evidence>
<dbReference type="Pfam" id="PF03055">
    <property type="entry name" value="RPE65"/>
    <property type="match status" value="1"/>
</dbReference>
<accession>A0A401GGW6</accession>
<keyword evidence="2 5" id="KW-0479">Metal-binding</keyword>
<dbReference type="GO" id="GO:0046872">
    <property type="term" value="F:metal ion binding"/>
    <property type="evidence" value="ECO:0007669"/>
    <property type="project" value="UniProtKB-KW"/>
</dbReference>
<organism evidence="6 7">
    <name type="scientific">Sparassis crispa</name>
    <dbReference type="NCBI Taxonomy" id="139825"/>
    <lineage>
        <taxon>Eukaryota</taxon>
        <taxon>Fungi</taxon>
        <taxon>Dikarya</taxon>
        <taxon>Basidiomycota</taxon>
        <taxon>Agaricomycotina</taxon>
        <taxon>Agaricomycetes</taxon>
        <taxon>Polyporales</taxon>
        <taxon>Sparassidaceae</taxon>
        <taxon>Sparassis</taxon>
    </lineage>
</organism>
<evidence type="ECO:0000256" key="2">
    <source>
        <dbReference type="ARBA" id="ARBA00022723"/>
    </source>
</evidence>
<dbReference type="Proteomes" id="UP000287166">
    <property type="component" value="Unassembled WGS sequence"/>
</dbReference>
<evidence type="ECO:0008006" key="8">
    <source>
        <dbReference type="Google" id="ProtNLM"/>
    </source>
</evidence>
<dbReference type="OrthoDB" id="407010at2759"/>
<comment type="similarity">
    <text evidence="1">Belongs to the carotenoid oxygenase family.</text>
</comment>
<dbReference type="PANTHER" id="PTHR10543:SF24">
    <property type="entry name" value="CAROTENOID ISOMEROOXYGENASE"/>
    <property type="match status" value="1"/>
</dbReference>
<comment type="caution">
    <text evidence="6">The sequence shown here is derived from an EMBL/GenBank/DDBJ whole genome shotgun (WGS) entry which is preliminary data.</text>
</comment>
<dbReference type="InterPro" id="IPR004294">
    <property type="entry name" value="Carotenoid_Oase"/>
</dbReference>
<name>A0A401GGW6_9APHY</name>
<evidence type="ECO:0000256" key="1">
    <source>
        <dbReference type="ARBA" id="ARBA00006787"/>
    </source>
</evidence>
<evidence type="ECO:0000256" key="4">
    <source>
        <dbReference type="ARBA" id="ARBA00023004"/>
    </source>
</evidence>
<dbReference type="GO" id="GO:0016121">
    <property type="term" value="P:carotene catabolic process"/>
    <property type="evidence" value="ECO:0007669"/>
    <property type="project" value="TreeGrafter"/>
</dbReference>
<sequence>MATLTSHPEPTLVAASTNIGHALVFENATEQREPITLHVRGRIPPWLTGSLYRTGPGTFRVASGSARGHSVNIRHWFDGLGLTHRFEIMPDGSVQYRNHSTAEGLQSRISRAGTIPTVTFGVQDPCETLFSKFFTLFKPNTEAPRRAGKCAPDEANISVTLTPNMPGIAAHHSASTTPSLRNLVAKSDQNALQILHPETLDPLRVMTYTQLDPRLDGQISAAHSCHDPTTGEFFNFTLKLGPSPTYKVFRIRPEDGKPPQTKGHTVDILAEIRDAPAAYLHSFAMTQKYVVLCVWQADFSCYGVSVGLNRNLAGSFKKWDPKRDTLFYVIDRNDGGVVAKFNAPPFFNFHKLNSYDSGADDIVIDLAVYDNHSVIDLLYLDNLRNLDENIYARLTRARRYVLKDVGQNKGHIRPAEIEFTLAHELNIELPTIHPALYYKPYRYAYGINKADPTVQSFADRIIKLDMFDLTAKPKLWGAPGYVPGEPIFIPRPGSNPRGGEDEGVVLSVVLDADAQKSMLVILNAKDLKEEARAEMQTHVPMGFHGAWVKRAK</sequence>
<evidence type="ECO:0000256" key="5">
    <source>
        <dbReference type="PIRSR" id="PIRSR604294-1"/>
    </source>
</evidence>
<dbReference type="InParanoid" id="A0A401GGW6"/>
<dbReference type="PANTHER" id="PTHR10543">
    <property type="entry name" value="BETA-CAROTENE DIOXYGENASE"/>
    <property type="match status" value="1"/>
</dbReference>
<protein>
    <recommendedName>
        <fullName evidence="8">Carotenoid oxygenase</fullName>
    </recommendedName>
</protein>
<proteinExistence type="inferred from homology"/>
<keyword evidence="7" id="KW-1185">Reference proteome</keyword>
<reference evidence="6 7" key="1">
    <citation type="journal article" date="2018" name="Sci. Rep.">
        <title>Genome sequence of the cauliflower mushroom Sparassis crispa (Hanabiratake) and its association with beneficial usage.</title>
        <authorList>
            <person name="Kiyama R."/>
            <person name="Furutani Y."/>
            <person name="Kawaguchi K."/>
            <person name="Nakanishi T."/>
        </authorList>
    </citation>
    <scope>NUCLEOTIDE SEQUENCE [LARGE SCALE GENOMIC DNA]</scope>
</reference>
<comment type="cofactor">
    <cofactor evidence="5">
        <name>Fe(2+)</name>
        <dbReference type="ChEBI" id="CHEBI:29033"/>
    </cofactor>
    <text evidence="5">Binds 1 Fe(2+) ion per subunit.</text>
</comment>
<feature type="binding site" evidence="5">
    <location>
        <position position="223"/>
    </location>
    <ligand>
        <name>Fe cation</name>
        <dbReference type="ChEBI" id="CHEBI:24875"/>
        <note>catalytic</note>
    </ligand>
</feature>
<dbReference type="GeneID" id="38778337"/>
<dbReference type="EMBL" id="BFAD01000003">
    <property type="protein sequence ID" value="GBE81420.1"/>
    <property type="molecule type" value="Genomic_DNA"/>
</dbReference>
<dbReference type="RefSeq" id="XP_027612333.1">
    <property type="nucleotide sequence ID" value="XM_027756532.1"/>
</dbReference>
<dbReference type="GO" id="GO:0010436">
    <property type="term" value="F:carotenoid dioxygenase activity"/>
    <property type="evidence" value="ECO:0007669"/>
    <property type="project" value="TreeGrafter"/>
</dbReference>
<evidence type="ECO:0000256" key="3">
    <source>
        <dbReference type="ARBA" id="ARBA00023002"/>
    </source>
</evidence>
<evidence type="ECO:0000313" key="7">
    <source>
        <dbReference type="Proteomes" id="UP000287166"/>
    </source>
</evidence>
<feature type="binding site" evidence="5">
    <location>
        <position position="544"/>
    </location>
    <ligand>
        <name>Fe cation</name>
        <dbReference type="ChEBI" id="CHEBI:24875"/>
        <note>catalytic</note>
    </ligand>
</feature>
<gene>
    <name evidence="6" type="ORF">SCP_0311490</name>
</gene>
<dbReference type="STRING" id="139825.A0A401GGW6"/>
<keyword evidence="4 5" id="KW-0408">Iron</keyword>
<feature type="binding site" evidence="5">
    <location>
        <position position="281"/>
    </location>
    <ligand>
        <name>Fe cation</name>
        <dbReference type="ChEBI" id="CHEBI:24875"/>
        <note>catalytic</note>
    </ligand>
</feature>